<dbReference type="CDD" id="cd02809">
    <property type="entry name" value="alpha_hydroxyacid_oxid_FMN"/>
    <property type="match status" value="1"/>
</dbReference>
<dbReference type="PROSITE" id="PS51349">
    <property type="entry name" value="FMN_HYDROXY_ACID_DH_2"/>
    <property type="match status" value="1"/>
</dbReference>
<dbReference type="AlphaFoldDB" id="A0AA35S1D6"/>
<evidence type="ECO:0000256" key="3">
    <source>
        <dbReference type="ARBA" id="ARBA00023002"/>
    </source>
</evidence>
<keyword evidence="8" id="KW-0288">FMN</keyword>
<evidence type="ECO:0000256" key="1">
    <source>
        <dbReference type="ARBA" id="ARBA00001917"/>
    </source>
</evidence>
<comment type="caution">
    <text evidence="10">The sequence shown here is derived from an EMBL/GenBank/DDBJ whole genome shotgun (WGS) entry which is preliminary data.</text>
</comment>
<evidence type="ECO:0000256" key="8">
    <source>
        <dbReference type="PIRSR" id="PIRSR000138-2"/>
    </source>
</evidence>
<feature type="binding site" evidence="8">
    <location>
        <position position="133"/>
    </location>
    <ligand>
        <name>FMN</name>
        <dbReference type="ChEBI" id="CHEBI:58210"/>
    </ligand>
</feature>
<feature type="binding site" evidence="8">
    <location>
        <position position="135"/>
    </location>
    <ligand>
        <name>glyoxylate</name>
        <dbReference type="ChEBI" id="CHEBI:36655"/>
    </ligand>
</feature>
<dbReference type="Gene3D" id="3.20.20.70">
    <property type="entry name" value="Aldolase class I"/>
    <property type="match status" value="1"/>
</dbReference>
<feature type="binding site" evidence="8">
    <location>
        <position position="246"/>
    </location>
    <ligand>
        <name>FMN</name>
        <dbReference type="ChEBI" id="CHEBI:58210"/>
    </ligand>
</feature>
<accession>A0AA35S1D6</accession>
<dbReference type="EC" id="1.1.3.15" evidence="2"/>
<evidence type="ECO:0000256" key="4">
    <source>
        <dbReference type="ARBA" id="ARBA00024042"/>
    </source>
</evidence>
<evidence type="ECO:0000256" key="2">
    <source>
        <dbReference type="ARBA" id="ARBA00013087"/>
    </source>
</evidence>
<dbReference type="SUPFAM" id="SSF51395">
    <property type="entry name" value="FMN-linked oxidoreductases"/>
    <property type="match status" value="1"/>
</dbReference>
<dbReference type="PANTHER" id="PTHR10578">
    <property type="entry name" value="S -2-HYDROXY-ACID OXIDASE-RELATED"/>
    <property type="match status" value="1"/>
</dbReference>
<feature type="active site" description="Proton acceptor" evidence="7">
    <location>
        <position position="248"/>
    </location>
</feature>
<sequence>MFSLSDFEQFAQQSLSSDAWSYYSSGAGLQQTMKDNEAAFLRYRLRPRVLRDVSAADTRTSILGNTIDFPVCVGVTAMHKLAHDDGELATARGIVMNQITATKYKTCMVLGSFSTTAMEEVAEAGSPGLQWLQLYIFRDRELTRSLITQAERVGFKAIVLTVDQPVIGPDSYKSASLPPHISFPDIGLSGPINKEKVRNLIDSSVTWEEVDWVKGLTKLPVVLKGILTAEDAVEAVRHGVQGIIVSNHGGRQLDGVLASIDALGEVVRAVEGRVEVYMDGGVRRGTDVLKALAMGARAVFIGRPVLWGLAYKGQEGVGRVLEILREELKSAMVLSGVSRVTDIKAELLVH</sequence>
<keyword evidence="11" id="KW-1185">Reference proteome</keyword>
<comment type="catalytic activity">
    <reaction evidence="5">
        <text>a (2S)-2-hydroxycarboxylate + O2 = a 2-oxocarboxylate + H2O2</text>
        <dbReference type="Rhea" id="RHEA:16789"/>
        <dbReference type="ChEBI" id="CHEBI:15379"/>
        <dbReference type="ChEBI" id="CHEBI:16240"/>
        <dbReference type="ChEBI" id="CHEBI:35179"/>
        <dbReference type="ChEBI" id="CHEBI:58123"/>
        <dbReference type="EC" id="1.1.3.15"/>
    </reaction>
    <physiologicalReaction direction="left-to-right" evidence="5">
        <dbReference type="Rhea" id="RHEA:16790"/>
    </physiologicalReaction>
</comment>
<evidence type="ECO:0000259" key="9">
    <source>
        <dbReference type="PROSITE" id="PS51349"/>
    </source>
</evidence>
<dbReference type="GO" id="GO:0003973">
    <property type="term" value="F:(S)-2-hydroxy-acid oxidase activity"/>
    <property type="evidence" value="ECO:0007669"/>
    <property type="project" value="UniProtKB-EC"/>
</dbReference>
<evidence type="ECO:0000313" key="10">
    <source>
        <dbReference type="EMBL" id="CAI8021630.1"/>
    </source>
</evidence>
<comment type="catalytic activity">
    <reaction evidence="6">
        <text>2-hydroxyoctanoate + O2 = 2-oxooctanoate + H2O2</text>
        <dbReference type="Rhea" id="RHEA:67940"/>
        <dbReference type="ChEBI" id="CHEBI:15379"/>
        <dbReference type="ChEBI" id="CHEBI:16240"/>
        <dbReference type="ChEBI" id="CHEBI:133514"/>
        <dbReference type="ChEBI" id="CHEBI:176689"/>
    </reaction>
    <physiologicalReaction direction="left-to-right" evidence="6">
        <dbReference type="Rhea" id="RHEA:67941"/>
    </physiologicalReaction>
</comment>
<feature type="binding site" evidence="8">
    <location>
        <position position="22"/>
    </location>
    <ligand>
        <name>glyoxylate</name>
        <dbReference type="ChEBI" id="CHEBI:36655"/>
    </ligand>
</feature>
<proteinExistence type="inferred from homology"/>
<feature type="domain" description="FMN hydroxy acid dehydrogenase" evidence="9">
    <location>
        <begin position="1"/>
        <end position="350"/>
    </location>
</feature>
<keyword evidence="8" id="KW-0285">Flavoprotein</keyword>
<dbReference type="PANTHER" id="PTHR10578:SF149">
    <property type="entry name" value="2-HYDROXYACID OXIDASE 2"/>
    <property type="match status" value="1"/>
</dbReference>
<gene>
    <name evidence="10" type="ORF">GBAR_LOCUS12811</name>
</gene>
<dbReference type="EMBL" id="CASHTH010001911">
    <property type="protein sequence ID" value="CAI8021630.1"/>
    <property type="molecule type" value="Genomic_DNA"/>
</dbReference>
<dbReference type="InterPro" id="IPR012133">
    <property type="entry name" value="Alpha-hydoxy_acid_DH_FMN"/>
</dbReference>
<protein>
    <recommendedName>
        <fullName evidence="2">(S)-2-hydroxy-acid oxidase</fullName>
        <ecNumber evidence="2">1.1.3.15</ecNumber>
    </recommendedName>
</protein>
<evidence type="ECO:0000256" key="6">
    <source>
        <dbReference type="ARBA" id="ARBA00029327"/>
    </source>
</evidence>
<evidence type="ECO:0000256" key="7">
    <source>
        <dbReference type="PIRSR" id="PIRSR000138-1"/>
    </source>
</evidence>
<feature type="binding site" evidence="8">
    <location>
        <position position="224"/>
    </location>
    <ligand>
        <name>FMN</name>
        <dbReference type="ChEBI" id="CHEBI:58210"/>
    </ligand>
</feature>
<dbReference type="InterPro" id="IPR008259">
    <property type="entry name" value="FMN_hydac_DH_AS"/>
</dbReference>
<dbReference type="InterPro" id="IPR037396">
    <property type="entry name" value="FMN_HAD"/>
</dbReference>
<evidence type="ECO:0000256" key="5">
    <source>
        <dbReference type="ARBA" id="ARBA00029325"/>
    </source>
</evidence>
<feature type="binding site" evidence="8">
    <location>
        <begin position="279"/>
        <end position="283"/>
    </location>
    <ligand>
        <name>FMN</name>
        <dbReference type="ChEBI" id="CHEBI:58210"/>
    </ligand>
</feature>
<dbReference type="InterPro" id="IPR013785">
    <property type="entry name" value="Aldolase_TIM"/>
</dbReference>
<organism evidence="10 11">
    <name type="scientific">Geodia barretti</name>
    <name type="common">Barrett's horny sponge</name>
    <dbReference type="NCBI Taxonomy" id="519541"/>
    <lineage>
        <taxon>Eukaryota</taxon>
        <taxon>Metazoa</taxon>
        <taxon>Porifera</taxon>
        <taxon>Demospongiae</taxon>
        <taxon>Heteroscleromorpha</taxon>
        <taxon>Tetractinellida</taxon>
        <taxon>Astrophorina</taxon>
        <taxon>Geodiidae</taxon>
        <taxon>Geodia</taxon>
    </lineage>
</organism>
<feature type="binding site" evidence="8">
    <location>
        <begin position="302"/>
        <end position="303"/>
    </location>
    <ligand>
        <name>FMN</name>
        <dbReference type="ChEBI" id="CHEBI:58210"/>
    </ligand>
</feature>
<dbReference type="FunFam" id="3.20.20.70:FF:000056">
    <property type="entry name" value="hydroxyacid oxidase 2"/>
    <property type="match status" value="1"/>
</dbReference>
<dbReference type="PROSITE" id="PS00557">
    <property type="entry name" value="FMN_HYDROXY_ACID_DH_1"/>
    <property type="match status" value="1"/>
</dbReference>
<dbReference type="Pfam" id="PF01070">
    <property type="entry name" value="FMN_dh"/>
    <property type="match status" value="1"/>
</dbReference>
<feature type="binding site" evidence="8">
    <location>
        <position position="251"/>
    </location>
    <ligand>
        <name>glyoxylate</name>
        <dbReference type="ChEBI" id="CHEBI:36655"/>
    </ligand>
</feature>
<evidence type="ECO:0000313" key="11">
    <source>
        <dbReference type="Proteomes" id="UP001174909"/>
    </source>
</evidence>
<name>A0AA35S1D6_GEOBA</name>
<dbReference type="PIRSF" id="PIRSF000138">
    <property type="entry name" value="Al-hdrx_acd_dh"/>
    <property type="match status" value="1"/>
</dbReference>
<reference evidence="10" key="1">
    <citation type="submission" date="2023-03" db="EMBL/GenBank/DDBJ databases">
        <authorList>
            <person name="Steffen K."/>
            <person name="Cardenas P."/>
        </authorList>
    </citation>
    <scope>NUCLEOTIDE SEQUENCE</scope>
</reference>
<dbReference type="GO" id="GO:0005777">
    <property type="term" value="C:peroxisome"/>
    <property type="evidence" value="ECO:0007669"/>
    <property type="project" value="UniProtKB-ARBA"/>
</dbReference>
<keyword evidence="3" id="KW-0560">Oxidoreductase</keyword>
<dbReference type="InterPro" id="IPR000262">
    <property type="entry name" value="FMN-dep_DH"/>
</dbReference>
<feature type="binding site" evidence="8">
    <location>
        <position position="248"/>
    </location>
    <ligand>
        <name>glyoxylate</name>
        <dbReference type="ChEBI" id="CHEBI:36655"/>
    </ligand>
</feature>
<dbReference type="Proteomes" id="UP001174909">
    <property type="component" value="Unassembled WGS sequence"/>
</dbReference>
<comment type="similarity">
    <text evidence="4">Belongs to the FMN-dependent alpha-hydroxy acid dehydrogenase family.</text>
</comment>
<feature type="binding site" evidence="8">
    <location>
        <position position="161"/>
    </location>
    <ligand>
        <name>FMN</name>
        <dbReference type="ChEBI" id="CHEBI:58210"/>
    </ligand>
</feature>
<dbReference type="GO" id="GO:0010181">
    <property type="term" value="F:FMN binding"/>
    <property type="evidence" value="ECO:0007669"/>
    <property type="project" value="InterPro"/>
</dbReference>
<comment type="cofactor">
    <cofactor evidence="1">
        <name>FMN</name>
        <dbReference type="ChEBI" id="CHEBI:58210"/>
    </cofactor>
</comment>